<dbReference type="OMA" id="WTQIENV"/>
<dbReference type="InterPro" id="IPR029003">
    <property type="entry name" value="CENP-S/Mhf1"/>
</dbReference>
<evidence type="ECO:0008006" key="7">
    <source>
        <dbReference type="Google" id="ProtNLM"/>
    </source>
</evidence>
<protein>
    <recommendedName>
        <fullName evidence="7">Centromere protein S</fullName>
    </recommendedName>
</protein>
<dbReference type="GO" id="GO:0003682">
    <property type="term" value="F:chromatin binding"/>
    <property type="evidence" value="ECO:0007669"/>
    <property type="project" value="TreeGrafter"/>
</dbReference>
<dbReference type="GO" id="GO:0000712">
    <property type="term" value="P:resolution of meiotic recombination intermediates"/>
    <property type="evidence" value="ECO:0007669"/>
    <property type="project" value="TreeGrafter"/>
</dbReference>
<sequence length="112" mass="12778">MADAEANDRHQILTQALWYAVGQMVDAKVMRENRNATPQFIAALTQVVWTQMESVAQDLEAFCNHAGRTTISTDDVLLLCRRNQDMHQIIKDFIDQEKAEKATSKGDKRSRK</sequence>
<dbReference type="GO" id="GO:0031297">
    <property type="term" value="P:replication fork processing"/>
    <property type="evidence" value="ECO:0007669"/>
    <property type="project" value="TreeGrafter"/>
</dbReference>
<dbReference type="PANTHER" id="PTHR22980:SF0">
    <property type="entry name" value="CENTROMERE PROTEIN S"/>
    <property type="match status" value="1"/>
</dbReference>
<dbReference type="GO" id="GO:0046982">
    <property type="term" value="F:protein heterodimerization activity"/>
    <property type="evidence" value="ECO:0007669"/>
    <property type="project" value="InterPro"/>
</dbReference>
<keyword evidence="2" id="KW-0227">DNA damage</keyword>
<dbReference type="OrthoDB" id="1872155at2759"/>
<gene>
    <name evidence="5" type="ORF">SAPIO_CDS9542</name>
</gene>
<dbReference type="KEGG" id="sapo:SAPIO_CDS9542"/>
<dbReference type="PANTHER" id="PTHR22980">
    <property type="entry name" value="CORTISTATIN"/>
    <property type="match status" value="1"/>
</dbReference>
<dbReference type="InterPro" id="IPR009072">
    <property type="entry name" value="Histone-fold"/>
</dbReference>
<keyword evidence="6" id="KW-1185">Reference proteome</keyword>
<reference evidence="5 6" key="1">
    <citation type="journal article" date="2014" name="Genome Announc.">
        <title>Draft genome sequence of the pathogenic fungus Scedosporium apiospermum.</title>
        <authorList>
            <person name="Vandeputte P."/>
            <person name="Ghamrawi S."/>
            <person name="Rechenmann M."/>
            <person name="Iltis A."/>
            <person name="Giraud S."/>
            <person name="Fleury M."/>
            <person name="Thornton C."/>
            <person name="Delhaes L."/>
            <person name="Meyer W."/>
            <person name="Papon N."/>
            <person name="Bouchara J.P."/>
        </authorList>
    </citation>
    <scope>NUCLEOTIDE SEQUENCE [LARGE SCALE GENOMIC DNA]</scope>
    <source>
        <strain evidence="5 6">IHEM 14462</strain>
    </source>
</reference>
<dbReference type="RefSeq" id="XP_016639419.1">
    <property type="nucleotide sequence ID" value="XM_016790909.1"/>
</dbReference>
<dbReference type="EMBL" id="JOWA01000143">
    <property type="protein sequence ID" value="KEZ39620.1"/>
    <property type="molecule type" value="Genomic_DNA"/>
</dbReference>
<dbReference type="GO" id="GO:0071821">
    <property type="term" value="C:FANCM-MHF complex"/>
    <property type="evidence" value="ECO:0007669"/>
    <property type="project" value="InterPro"/>
</dbReference>
<comment type="similarity">
    <text evidence="1">Belongs to the TAF9 family. CENP-S/MHF1 subfamily.</text>
</comment>
<dbReference type="GO" id="GO:0003677">
    <property type="term" value="F:DNA binding"/>
    <property type="evidence" value="ECO:0007669"/>
    <property type="project" value="UniProtKB-KW"/>
</dbReference>
<name>A0A084FX08_PSEDA</name>
<dbReference type="VEuPathDB" id="FungiDB:SAPIO_CDS9542"/>
<evidence type="ECO:0000256" key="2">
    <source>
        <dbReference type="ARBA" id="ARBA00022763"/>
    </source>
</evidence>
<dbReference type="CDD" id="cd22919">
    <property type="entry name" value="HFD_CENP-S"/>
    <property type="match status" value="1"/>
</dbReference>
<comment type="caution">
    <text evidence="5">The sequence shown here is derived from an EMBL/GenBank/DDBJ whole genome shotgun (WGS) entry which is preliminary data.</text>
</comment>
<dbReference type="HOGENOM" id="CLU_100369_3_0_1"/>
<evidence type="ECO:0000256" key="1">
    <source>
        <dbReference type="ARBA" id="ARBA00006612"/>
    </source>
</evidence>
<evidence type="ECO:0000313" key="5">
    <source>
        <dbReference type="EMBL" id="KEZ39620.1"/>
    </source>
</evidence>
<keyword evidence="4" id="KW-0234">DNA repair</keyword>
<dbReference type="Gene3D" id="1.10.20.10">
    <property type="entry name" value="Histone, subunit A"/>
    <property type="match status" value="1"/>
</dbReference>
<dbReference type="Proteomes" id="UP000028545">
    <property type="component" value="Unassembled WGS sequence"/>
</dbReference>
<evidence type="ECO:0000313" key="6">
    <source>
        <dbReference type="Proteomes" id="UP000028545"/>
    </source>
</evidence>
<dbReference type="GO" id="GO:0006281">
    <property type="term" value="P:DNA repair"/>
    <property type="evidence" value="ECO:0007669"/>
    <property type="project" value="UniProtKB-KW"/>
</dbReference>
<evidence type="ECO:0000256" key="3">
    <source>
        <dbReference type="ARBA" id="ARBA00023125"/>
    </source>
</evidence>
<proteinExistence type="inferred from homology"/>
<dbReference type="AlphaFoldDB" id="A0A084FX08"/>
<dbReference type="GeneID" id="27728614"/>
<organism evidence="5 6">
    <name type="scientific">Pseudallescheria apiosperma</name>
    <name type="common">Scedosporium apiospermum</name>
    <dbReference type="NCBI Taxonomy" id="563466"/>
    <lineage>
        <taxon>Eukaryota</taxon>
        <taxon>Fungi</taxon>
        <taxon>Dikarya</taxon>
        <taxon>Ascomycota</taxon>
        <taxon>Pezizomycotina</taxon>
        <taxon>Sordariomycetes</taxon>
        <taxon>Hypocreomycetidae</taxon>
        <taxon>Microascales</taxon>
        <taxon>Microascaceae</taxon>
        <taxon>Scedosporium</taxon>
    </lineage>
</organism>
<dbReference type="Pfam" id="PF15630">
    <property type="entry name" value="CENP-S"/>
    <property type="match status" value="1"/>
</dbReference>
<dbReference type="SUPFAM" id="SSF47113">
    <property type="entry name" value="Histone-fold"/>
    <property type="match status" value="1"/>
</dbReference>
<keyword evidence="3" id="KW-0238">DNA-binding</keyword>
<evidence type="ECO:0000256" key="4">
    <source>
        <dbReference type="ARBA" id="ARBA00023204"/>
    </source>
</evidence>
<accession>A0A084FX08</accession>